<feature type="signal peptide" evidence="5">
    <location>
        <begin position="1"/>
        <end position="22"/>
    </location>
</feature>
<comment type="similarity">
    <text evidence="1 4">Belongs to the GMC oxidoreductase family.</text>
</comment>
<dbReference type="PROSITE" id="PS00624">
    <property type="entry name" value="GMC_OXRED_2"/>
    <property type="match status" value="1"/>
</dbReference>
<feature type="domain" description="Glucose-methanol-choline oxidoreductase N-terminal" evidence="6">
    <location>
        <begin position="123"/>
        <end position="146"/>
    </location>
</feature>
<dbReference type="InterPro" id="IPR000172">
    <property type="entry name" value="GMC_OxRdtase_N"/>
</dbReference>
<accession>A0A9C5Z522</accession>
<evidence type="ECO:0000256" key="5">
    <source>
        <dbReference type="SAM" id="SignalP"/>
    </source>
</evidence>
<feature type="binding site" evidence="3">
    <location>
        <position position="262"/>
    </location>
    <ligand>
        <name>FAD</name>
        <dbReference type="ChEBI" id="CHEBI:57692"/>
    </ligand>
</feature>
<proteinExistence type="inferred from homology"/>
<dbReference type="PANTHER" id="PTHR11552:SF216">
    <property type="entry name" value="GLUCOSE-METHANOL-CHOLINE OXIDOREDUCTASE N-TERMINAL DOMAIN-CONTAINING PROTEIN"/>
    <property type="match status" value="1"/>
</dbReference>
<dbReference type="InterPro" id="IPR036188">
    <property type="entry name" value="FAD/NAD-bd_sf"/>
</dbReference>
<dbReference type="InterPro" id="IPR007867">
    <property type="entry name" value="GMC_OxRtase_C"/>
</dbReference>
<evidence type="ECO:0000313" key="9">
    <source>
        <dbReference type="RefSeq" id="XP_037892118.1"/>
    </source>
</evidence>
<dbReference type="AlphaFoldDB" id="A0A9C5Z522"/>
<dbReference type="GO" id="GO:0050660">
    <property type="term" value="F:flavin adenine dinucleotide binding"/>
    <property type="evidence" value="ECO:0007669"/>
    <property type="project" value="InterPro"/>
</dbReference>
<keyword evidence="5" id="KW-0732">Signal</keyword>
<dbReference type="PIRSF" id="PIRSF000137">
    <property type="entry name" value="Alcohol_oxidase"/>
    <property type="match status" value="1"/>
</dbReference>
<dbReference type="Gene3D" id="3.30.560.10">
    <property type="entry name" value="Glucose Oxidase, domain 3"/>
    <property type="match status" value="1"/>
</dbReference>
<evidence type="ECO:0000256" key="2">
    <source>
        <dbReference type="PIRSR" id="PIRSR000137-1"/>
    </source>
</evidence>
<evidence type="ECO:0000256" key="3">
    <source>
        <dbReference type="PIRSR" id="PIRSR000137-2"/>
    </source>
</evidence>
<dbReference type="SUPFAM" id="SSF54373">
    <property type="entry name" value="FAD-linked reductases, C-terminal domain"/>
    <property type="match status" value="1"/>
</dbReference>
<feature type="chain" id="PRO_5039283851" evidence="5">
    <location>
        <begin position="23"/>
        <end position="615"/>
    </location>
</feature>
<feature type="domain" description="Glucose-methanol-choline oxidoreductase N-terminal" evidence="7">
    <location>
        <begin position="303"/>
        <end position="317"/>
    </location>
</feature>
<gene>
    <name evidence="9" type="primary">LOC119639016</name>
</gene>
<dbReference type="SUPFAM" id="SSF51905">
    <property type="entry name" value="FAD/NAD(P)-binding domain"/>
    <property type="match status" value="1"/>
</dbReference>
<sequence length="615" mass="68965">MFRMLVKITVVLLSQNFNVAKSFENLASILLSNRLIDTNVFPREYDYIVVGAGSAGCVVANRLSEMNSTVLLLEAGDFETLITEVPLLAAITLKTSYNWAYKTDPSPHSCLGLKDGVCYWHKGRGVGGSSLINFLLYSRGHYQDFDLWSKLGNKGWSYNEVLPYFKRSEHFEIEKLKNSRFHGYTGPLNVSYATYKSRILNAFFKSGVEMGYNVIDVNAGQLSGFGKPQATLRNGKRCSTSKAFLQPIINRKNFHLSVRSRVTKIIFKNSLENNKLVALGVEFVKNNKRFMIKVSQEVILSAGSVASPQLLLLSGIGPAENLRECGVPILNELQVGYNLQDHVVLPGLVFTTNETTVNGRSLLNPRNIWQYLETGTGVYTIPGGVDGLAFVSTPGSRFNKNYPNLEIVLGAGSLSSDSLRFTSSTWGLPEEFYQQVFKGLEIKNAFDMQPVLLRPQSRGRVSLKTRNPFAWPKMEGNILQHPDDIATLVEGVEMILQLAETSAMLRVDTKFNQRPFWRCNHLKFASWKYWHCCLRLYASTLQHQVGTCKMGPPNDSEAVVDSQLMVYGVKNLRVVDASIMPTIPAGHPNAIVIMIAEKASDMIKERWRMNNNKHY</sequence>
<dbReference type="Gene3D" id="3.50.50.60">
    <property type="entry name" value="FAD/NAD(P)-binding domain"/>
    <property type="match status" value="1"/>
</dbReference>
<evidence type="ECO:0000256" key="1">
    <source>
        <dbReference type="ARBA" id="ARBA00010790"/>
    </source>
</evidence>
<protein>
    <submittedName>
        <fullName evidence="9">Glucose dehydrogenase [FAD, quinone]</fullName>
    </submittedName>
</protein>
<comment type="cofactor">
    <cofactor evidence="3">
        <name>FAD</name>
        <dbReference type="ChEBI" id="CHEBI:57692"/>
    </cofactor>
</comment>
<feature type="active site" description="Proton donor" evidence="2">
    <location>
        <position position="543"/>
    </location>
</feature>
<dbReference type="RefSeq" id="XP_037892118.1">
    <property type="nucleotide sequence ID" value="XM_038036190.1"/>
</dbReference>
<feature type="active site" description="Proton acceptor" evidence="2">
    <location>
        <position position="587"/>
    </location>
</feature>
<evidence type="ECO:0000259" key="6">
    <source>
        <dbReference type="PROSITE" id="PS00623"/>
    </source>
</evidence>
<dbReference type="Pfam" id="PF05199">
    <property type="entry name" value="GMC_oxred_C"/>
    <property type="match status" value="1"/>
</dbReference>
<evidence type="ECO:0000259" key="7">
    <source>
        <dbReference type="PROSITE" id="PS00624"/>
    </source>
</evidence>
<dbReference type="Pfam" id="PF00732">
    <property type="entry name" value="GMC_oxred_N"/>
    <property type="match status" value="1"/>
</dbReference>
<evidence type="ECO:0000313" key="8">
    <source>
        <dbReference type="Proteomes" id="UP000092443"/>
    </source>
</evidence>
<dbReference type="GO" id="GO:0016614">
    <property type="term" value="F:oxidoreductase activity, acting on CH-OH group of donors"/>
    <property type="evidence" value="ECO:0007669"/>
    <property type="project" value="InterPro"/>
</dbReference>
<name>A0A9C5Z522_9MUSC</name>
<organism evidence="8 9">
    <name type="scientific">Glossina fuscipes</name>
    <dbReference type="NCBI Taxonomy" id="7396"/>
    <lineage>
        <taxon>Eukaryota</taxon>
        <taxon>Metazoa</taxon>
        <taxon>Ecdysozoa</taxon>
        <taxon>Arthropoda</taxon>
        <taxon>Hexapoda</taxon>
        <taxon>Insecta</taxon>
        <taxon>Pterygota</taxon>
        <taxon>Neoptera</taxon>
        <taxon>Endopterygota</taxon>
        <taxon>Diptera</taxon>
        <taxon>Brachycera</taxon>
        <taxon>Muscomorpha</taxon>
        <taxon>Hippoboscoidea</taxon>
        <taxon>Glossinidae</taxon>
        <taxon>Glossina</taxon>
    </lineage>
</organism>
<keyword evidence="4" id="KW-0285">Flavoprotein</keyword>
<dbReference type="PANTHER" id="PTHR11552">
    <property type="entry name" value="GLUCOSE-METHANOL-CHOLINE GMC OXIDOREDUCTASE"/>
    <property type="match status" value="1"/>
</dbReference>
<evidence type="ECO:0000256" key="4">
    <source>
        <dbReference type="RuleBase" id="RU003968"/>
    </source>
</evidence>
<keyword evidence="3 4" id="KW-0274">FAD</keyword>
<dbReference type="InterPro" id="IPR012132">
    <property type="entry name" value="GMC_OxRdtase"/>
</dbReference>
<keyword evidence="8" id="KW-1185">Reference proteome</keyword>
<dbReference type="Proteomes" id="UP000092443">
    <property type="component" value="Unplaced"/>
</dbReference>
<dbReference type="KEGG" id="gfs:119639016"/>
<reference evidence="9" key="1">
    <citation type="submission" date="2025-08" db="UniProtKB">
        <authorList>
            <consortium name="RefSeq"/>
        </authorList>
    </citation>
    <scope>IDENTIFICATION</scope>
    <source>
        <tissue evidence="9">Whole body pupa</tissue>
    </source>
</reference>
<dbReference type="PROSITE" id="PS00623">
    <property type="entry name" value="GMC_OXRED_1"/>
    <property type="match status" value="1"/>
</dbReference>
<dbReference type="GeneID" id="119639016"/>